<dbReference type="CDD" id="cd03512">
    <property type="entry name" value="Alkane-hydroxylase"/>
    <property type="match status" value="1"/>
</dbReference>
<keyword evidence="8" id="KW-0560">Oxidoreductase</keyword>
<keyword evidence="3" id="KW-1003">Cell membrane</keyword>
<evidence type="ECO:0000259" key="13">
    <source>
        <dbReference type="Pfam" id="PF00487"/>
    </source>
</evidence>
<dbReference type="Proteomes" id="UP000183994">
    <property type="component" value="Unassembled WGS sequence"/>
</dbReference>
<keyword evidence="5 12" id="KW-0812">Transmembrane</keyword>
<evidence type="ECO:0000256" key="5">
    <source>
        <dbReference type="ARBA" id="ARBA00022692"/>
    </source>
</evidence>
<accession>A0A1M6D161</accession>
<feature type="transmembrane region" description="Helical" evidence="12">
    <location>
        <begin position="100"/>
        <end position="117"/>
    </location>
</feature>
<keyword evidence="15" id="KW-1185">Reference proteome</keyword>
<keyword evidence="10 14" id="KW-0503">Monooxygenase</keyword>
<dbReference type="InterPro" id="IPR005804">
    <property type="entry name" value="FA_desaturase_dom"/>
</dbReference>
<evidence type="ECO:0000256" key="7">
    <source>
        <dbReference type="ARBA" id="ARBA00022989"/>
    </source>
</evidence>
<dbReference type="OrthoDB" id="4759734at2"/>
<keyword evidence="7 12" id="KW-1133">Transmembrane helix</keyword>
<keyword evidence="11 12" id="KW-0472">Membrane</keyword>
<dbReference type="RefSeq" id="WP_073472280.1">
    <property type="nucleotide sequence ID" value="NZ_FQZU01000001.1"/>
</dbReference>
<evidence type="ECO:0000313" key="14">
    <source>
        <dbReference type="EMBL" id="SHI66853.1"/>
    </source>
</evidence>
<keyword evidence="9" id="KW-0408">Iron</keyword>
<gene>
    <name evidence="14" type="ORF">SAMN02745216_00377</name>
</gene>
<evidence type="ECO:0000256" key="9">
    <source>
        <dbReference type="ARBA" id="ARBA00023004"/>
    </source>
</evidence>
<dbReference type="GO" id="GO:0004497">
    <property type="term" value="F:monooxygenase activity"/>
    <property type="evidence" value="ECO:0007669"/>
    <property type="project" value="UniProtKB-KW"/>
</dbReference>
<dbReference type="GO" id="GO:0046872">
    <property type="term" value="F:metal ion binding"/>
    <property type="evidence" value="ECO:0007669"/>
    <property type="project" value="UniProtKB-KW"/>
</dbReference>
<evidence type="ECO:0000256" key="3">
    <source>
        <dbReference type="ARBA" id="ARBA00022475"/>
    </source>
</evidence>
<evidence type="ECO:0000256" key="8">
    <source>
        <dbReference type="ARBA" id="ARBA00023002"/>
    </source>
</evidence>
<comment type="similarity">
    <text evidence="2">Belongs to the fatty acid desaturase type 1 family. AlkB subfamily.</text>
</comment>
<comment type="subcellular location">
    <subcellularLocation>
        <location evidence="1">Cell inner membrane</location>
        <topology evidence="1">Multi-pass membrane protein</topology>
    </subcellularLocation>
</comment>
<dbReference type="EMBL" id="FQZU01000001">
    <property type="protein sequence ID" value="SHI66853.1"/>
    <property type="molecule type" value="Genomic_DNA"/>
</dbReference>
<evidence type="ECO:0000256" key="10">
    <source>
        <dbReference type="ARBA" id="ARBA00023033"/>
    </source>
</evidence>
<keyword evidence="4" id="KW-0997">Cell inner membrane</keyword>
<evidence type="ECO:0000256" key="2">
    <source>
        <dbReference type="ARBA" id="ARBA00010823"/>
    </source>
</evidence>
<dbReference type="AlphaFoldDB" id="A0A1M6D161"/>
<dbReference type="PANTHER" id="PTHR38674:SF1">
    <property type="entry name" value="ALKANE 1-MONOOXYGENASE 1"/>
    <property type="match status" value="1"/>
</dbReference>
<dbReference type="Pfam" id="PF00487">
    <property type="entry name" value="FA_desaturase"/>
    <property type="match status" value="1"/>
</dbReference>
<protein>
    <submittedName>
        <fullName evidence="14">Alkane 1-monooxygenase</fullName>
    </submittedName>
</protein>
<feature type="domain" description="Fatty acid desaturase" evidence="13">
    <location>
        <begin position="95"/>
        <end position="323"/>
    </location>
</feature>
<evidence type="ECO:0000256" key="4">
    <source>
        <dbReference type="ARBA" id="ARBA00022519"/>
    </source>
</evidence>
<sequence>MQLVRFCLVFLVPLGAVISYFNGGYHLLIPPLAVFVLLPLFDYVFGLNVYNPDPGEEKILELDRRYRWITFAAVPVQVGLVFWGAWAFTHGSLNWWDRLVFAYGVGLSSGIMGINLSHELIHKVNNRVEPLLGRIMLWTVLYSHWAVEHVAGHHRYVATPEDPATARFGESFWQFLPRTVIGGMESAWRIESEMVESRGGNKYGWDNRILRYFTAQGILIAFMAYWLGLPGVIFLLIQAATAVLLLELVNYVEHYGLVREQNSDGSYEEVKPHHSWNSAHRVTNYFLFNLQRHSDHHYRPNRRYQILRHWEDAPQLPSGYAGMLVLAYFPPIWRKFMDHRVPQRH</sequence>
<evidence type="ECO:0000313" key="15">
    <source>
        <dbReference type="Proteomes" id="UP000183994"/>
    </source>
</evidence>
<dbReference type="STRING" id="1121393.SAMN02745216_00377"/>
<evidence type="ECO:0000256" key="6">
    <source>
        <dbReference type="ARBA" id="ARBA00022723"/>
    </source>
</evidence>
<evidence type="ECO:0000256" key="1">
    <source>
        <dbReference type="ARBA" id="ARBA00004429"/>
    </source>
</evidence>
<dbReference type="PANTHER" id="PTHR38674">
    <property type="entry name" value="ALKANE 1-MONOOXYGENASE 1"/>
    <property type="match status" value="1"/>
</dbReference>
<dbReference type="GO" id="GO:0005886">
    <property type="term" value="C:plasma membrane"/>
    <property type="evidence" value="ECO:0007669"/>
    <property type="project" value="UniProtKB-SubCell"/>
</dbReference>
<evidence type="ECO:0000256" key="11">
    <source>
        <dbReference type="ARBA" id="ARBA00023136"/>
    </source>
</evidence>
<dbReference type="InterPro" id="IPR033885">
    <property type="entry name" value="AlkB/XylM"/>
</dbReference>
<reference evidence="15" key="1">
    <citation type="submission" date="2016-11" db="EMBL/GenBank/DDBJ databases">
        <authorList>
            <person name="Varghese N."/>
            <person name="Submissions S."/>
        </authorList>
    </citation>
    <scope>NUCLEOTIDE SEQUENCE [LARGE SCALE GENOMIC DNA]</scope>
    <source>
        <strain evidence="15">DSM 16219</strain>
    </source>
</reference>
<keyword evidence="6" id="KW-0479">Metal-binding</keyword>
<feature type="transmembrane region" description="Helical" evidence="12">
    <location>
        <begin position="68"/>
        <end position="88"/>
    </location>
</feature>
<dbReference type="GO" id="GO:0006629">
    <property type="term" value="P:lipid metabolic process"/>
    <property type="evidence" value="ECO:0007669"/>
    <property type="project" value="InterPro"/>
</dbReference>
<organism evidence="14 15">
    <name type="scientific">Desulfatibacillum alkenivorans DSM 16219</name>
    <dbReference type="NCBI Taxonomy" id="1121393"/>
    <lineage>
        <taxon>Bacteria</taxon>
        <taxon>Pseudomonadati</taxon>
        <taxon>Thermodesulfobacteriota</taxon>
        <taxon>Desulfobacteria</taxon>
        <taxon>Desulfobacterales</taxon>
        <taxon>Desulfatibacillaceae</taxon>
        <taxon>Desulfatibacillum</taxon>
    </lineage>
</organism>
<proteinExistence type="inferred from homology"/>
<evidence type="ECO:0000256" key="12">
    <source>
        <dbReference type="SAM" id="Phobius"/>
    </source>
</evidence>
<name>A0A1M6D161_9BACT</name>
<feature type="transmembrane region" description="Helical" evidence="12">
    <location>
        <begin position="29"/>
        <end position="47"/>
    </location>
</feature>